<name>A0A6S9FW93_HETAK</name>
<feature type="chain" id="PRO_5030159561" description="Glycosyl transferase family 28 C-terminal domain-containing protein" evidence="1">
    <location>
        <begin position="24"/>
        <end position="463"/>
    </location>
</feature>
<proteinExistence type="predicted"/>
<organism evidence="2">
    <name type="scientific">Heterosigma akashiwo</name>
    <name type="common">Chromophytic alga</name>
    <name type="synonym">Heterosigma carterae</name>
    <dbReference type="NCBI Taxonomy" id="2829"/>
    <lineage>
        <taxon>Eukaryota</taxon>
        <taxon>Sar</taxon>
        <taxon>Stramenopiles</taxon>
        <taxon>Ochrophyta</taxon>
        <taxon>Raphidophyceae</taxon>
        <taxon>Chattonellales</taxon>
        <taxon>Chattonellaceae</taxon>
        <taxon>Heterosigma</taxon>
    </lineage>
</organism>
<protein>
    <recommendedName>
        <fullName evidence="3">Glycosyl transferase family 28 C-terminal domain-containing protein</fullName>
    </recommendedName>
</protein>
<reference evidence="2" key="1">
    <citation type="submission" date="2021-01" db="EMBL/GenBank/DDBJ databases">
        <authorList>
            <person name="Corre E."/>
            <person name="Pelletier E."/>
            <person name="Niang G."/>
            <person name="Scheremetjew M."/>
            <person name="Finn R."/>
            <person name="Kale V."/>
            <person name="Holt S."/>
            <person name="Cochrane G."/>
            <person name="Meng A."/>
            <person name="Brown T."/>
            <person name="Cohen L."/>
        </authorList>
    </citation>
    <scope>NUCLEOTIDE SEQUENCE</scope>
    <source>
        <strain evidence="2">CCMP3107</strain>
    </source>
</reference>
<dbReference type="EMBL" id="HBIU01043718">
    <property type="protein sequence ID" value="CAE0640946.1"/>
    <property type="molecule type" value="Transcribed_RNA"/>
</dbReference>
<dbReference type="Gene3D" id="3.40.50.2000">
    <property type="entry name" value="Glycogen Phosphorylase B"/>
    <property type="match status" value="2"/>
</dbReference>
<dbReference type="PANTHER" id="PTHR38134:SF2">
    <property type="entry name" value="GALACTOKINASE"/>
    <property type="match status" value="1"/>
</dbReference>
<sequence>MPGLRRFILCALAGLYQLKNILGIRDGYRNVFSTSIGGRDLTGGATMGGKKHLKPHREEHERLRIVYYVTGRGFGHATRAIEICRHLIEEGHDVCICSTVPEYFFKNELPDILYRECEVDTAVIQHDAMTVSRKESLELYYSHIHEKRDEILQREKEFLEVARPDCVAVDAAPVALAAAAAAGRPAALVSNFRWDYIYRGILASLTEKELPPDLAARYEAMLGQMNLDYRGADEWLRLPGHHPAPREKGDPSVVGVPLVVRRPHRSRAQARRELAAQFPADYARLAVLSLGDHARPDGREWDFRDEYLPPGWRCLVLGIDIRKRPATRLGSRFHLVDRDAYVPDLLMAADVVFGKLGYSTMAELLATGRPCVYVSRKHWSEEPFLVDMLSQHGVLLRMPRRDLDSGAWAEHLEEAVEAQAVTGPGQCKYRECMDGGKVVAEILIEMAERRKKEMLSKTAGGSS</sequence>
<dbReference type="InterPro" id="IPR053205">
    <property type="entry name" value="GHMP_kinase_L-arabinokinase"/>
</dbReference>
<dbReference type="PANTHER" id="PTHR38134">
    <property type="entry name" value="SLR1395 PROTEIN"/>
    <property type="match status" value="1"/>
</dbReference>
<accession>A0A6S9FW93</accession>
<feature type="signal peptide" evidence="1">
    <location>
        <begin position="1"/>
        <end position="23"/>
    </location>
</feature>
<dbReference type="AlphaFoldDB" id="A0A6S9FW93"/>
<evidence type="ECO:0000313" key="2">
    <source>
        <dbReference type="EMBL" id="CAE0640946.1"/>
    </source>
</evidence>
<evidence type="ECO:0000256" key="1">
    <source>
        <dbReference type="SAM" id="SignalP"/>
    </source>
</evidence>
<keyword evidence="1" id="KW-0732">Signal</keyword>
<evidence type="ECO:0008006" key="3">
    <source>
        <dbReference type="Google" id="ProtNLM"/>
    </source>
</evidence>
<dbReference type="SUPFAM" id="SSF53756">
    <property type="entry name" value="UDP-Glycosyltransferase/glycogen phosphorylase"/>
    <property type="match status" value="1"/>
</dbReference>
<gene>
    <name evidence="2" type="ORF">HAKA00212_LOCUS19770</name>
</gene>